<dbReference type="RefSeq" id="WP_060800758.1">
    <property type="nucleotide sequence ID" value="NZ_KQ957105.1"/>
</dbReference>
<feature type="domain" description="DUF2207" evidence="2">
    <location>
        <begin position="27"/>
        <end position="192"/>
    </location>
</feature>
<keyword evidence="1" id="KW-0472">Membrane</keyword>
<dbReference type="InterPro" id="IPR018702">
    <property type="entry name" value="DUF2207"/>
</dbReference>
<evidence type="ECO:0000313" key="3">
    <source>
        <dbReference type="EMBL" id="KXA27786.1"/>
    </source>
</evidence>
<proteinExistence type="predicted"/>
<evidence type="ECO:0000313" key="4">
    <source>
        <dbReference type="Proteomes" id="UP000070174"/>
    </source>
</evidence>
<keyword evidence="1" id="KW-1133">Transmembrane helix</keyword>
<reference evidence="3 4" key="1">
    <citation type="submission" date="2016-01" db="EMBL/GenBank/DDBJ databases">
        <authorList>
            <person name="Oliw E.H."/>
        </authorList>
    </citation>
    <scope>NUCLEOTIDE SEQUENCE [LARGE SCALE GENOMIC DNA]</scope>
    <source>
        <strain evidence="3 4">CMW7756A</strain>
    </source>
</reference>
<keyword evidence="1" id="KW-0812">Transmembrane</keyword>
<name>A0A133PGW2_9FIRM</name>
<dbReference type="Proteomes" id="UP000070174">
    <property type="component" value="Unassembled WGS sequence"/>
</dbReference>
<dbReference type="PATRIC" id="fig|54005.3.peg.1820"/>
<organism evidence="3">
    <name type="scientific">Peptoniphilus harei</name>
    <dbReference type="NCBI Taxonomy" id="54005"/>
    <lineage>
        <taxon>Bacteria</taxon>
        <taxon>Bacillati</taxon>
        <taxon>Bacillota</taxon>
        <taxon>Tissierellia</taxon>
        <taxon>Tissierellales</taxon>
        <taxon>Peptoniphilaceae</taxon>
        <taxon>Peptoniphilus</taxon>
    </lineage>
</organism>
<dbReference type="AlphaFoldDB" id="A0A133PGW2"/>
<dbReference type="EMBL" id="LRQE01000050">
    <property type="protein sequence ID" value="KXA27786.1"/>
    <property type="molecule type" value="Genomic_DNA"/>
</dbReference>
<protein>
    <recommendedName>
        <fullName evidence="2">DUF2207 domain-containing protein</fullName>
    </recommendedName>
</protein>
<dbReference type="Pfam" id="PF09972">
    <property type="entry name" value="DUF2207"/>
    <property type="match status" value="1"/>
</dbReference>
<accession>A0A133PGW2</accession>
<evidence type="ECO:0000256" key="1">
    <source>
        <dbReference type="SAM" id="Phobius"/>
    </source>
</evidence>
<feature type="transmembrane region" description="Helical" evidence="1">
    <location>
        <begin position="254"/>
        <end position="277"/>
    </location>
</feature>
<evidence type="ECO:0000259" key="2">
    <source>
        <dbReference type="Pfam" id="PF09972"/>
    </source>
</evidence>
<comment type="caution">
    <text evidence="3">The sequence shown here is derived from an EMBL/GenBank/DDBJ whole genome shotgun (WGS) entry which is preliminary data.</text>
</comment>
<gene>
    <name evidence="3" type="ORF">HMPREF3229_01857</name>
</gene>
<sequence>MKLKNLFKLTILFVLLPVLVFAEDFKSIKIDADIDRDGVAKVKEVWEIDEDNKDYTERYKRIENLQGIKIENFSVNALGRDFTEKMPWDIDASFEDKAYHYGRIDKEDQVELTWGISEFKDNSYNLSYTINPLVVGLKDADMVYFNFVGYNFSPKPENVEINIKGYEAFKDVEMWGFGLKGEIHNVDGVIQMKSTDYVDYATVMLKFPKGYFNTAYKIDKNFDDYANMAAKGSDWENREGQAYQEPMSNTEKSVLGLVGALVLGVVYFVARAASLSFNKRKIENKKSLPTIKDLKGEYYKKLPYDGPMEDLSYFIGQAYLVTSDLVGNYINAFILKWSLEGAIEFIEEGKGFADNKIKIIKRPENMGPMEGELFDMIDAANEESQEDFITAKAFKRYVKDHKKEMENYYEEFQTSSIRNLREGGYLEDYVYEKKFLFSRRTGKELRVTEKGKVLYENLIKFKNYLEDCLDEVTEEVDFKEWEEYLIYSSIFFLDKEFVKGAKAYPATAGEFSVYNAHLIATRNFSSKLNRSYQSGTGFASPGMGGATSVGGGGGSFGGGGGGGR</sequence>